<dbReference type="InterPro" id="IPR012854">
    <property type="entry name" value="Cu_amine_oxidase-like_N"/>
</dbReference>
<keyword evidence="1" id="KW-0732">Signal</keyword>
<dbReference type="GO" id="GO:0046872">
    <property type="term" value="F:metal ion binding"/>
    <property type="evidence" value="ECO:0007669"/>
    <property type="project" value="InterPro"/>
</dbReference>
<feature type="domain" description="Calcineurin-like phosphoesterase" evidence="2">
    <location>
        <begin position="157"/>
        <end position="360"/>
    </location>
</feature>
<name>A0A1H6XYE9_9FIRM</name>
<dbReference type="Gene3D" id="2.60.40.380">
    <property type="entry name" value="Purple acid phosphatase-like, N-terminal"/>
    <property type="match status" value="1"/>
</dbReference>
<dbReference type="InterPro" id="IPR015914">
    <property type="entry name" value="PAPs_N"/>
</dbReference>
<sequence>MKQEKSLLDLFQETNKGISRRLFLETCGASLVAAALPINLTKVFAADAVASAGHLTLTWSLDPKTTQTIAWSTAENSEKGSLQVIKTSIYKKSGWEKAVTIEADHELFKTNTENVMLHYATAVSLKPGTIYTYRVKIDDKWSEPLQFSTQPDKEDSFKFLVFGDSQSGLPKNPEYGPWKKTINNAYAAHPDAAFFMNVGDLVEVGQDYAHWKNWYAAAKDVIDKIPSMSVPGNHETYDVPEENHSVLPLYFKKQLHLPMNGPEALKGQVYSFDYGNTHFAVLDSQLEEEHSYVDHMLELQANWLDQDLTASKQEWKIVLFHKTPYYNKATRSNEQVKAVLTPVLDKHHVDLVINGHDHGYSRTYPIYQDTFVDAPAKGTVYLVSGRSGNKYYTDLSPKVWDAFFHDPQAEPNYVTITVNQKVLTINAYTQSGELIDVYSIDKQKQVDIPRTSLPEPSNNTLLVIWGNLLQTPLVAVPPQKISGIWHIPLRSFIEFIGGKIDGDSEGNIIASYQKTTVLLKLNATQANLNREAHTLTYPLTLLKGTAMISVDDIKTMFAFQSRYDKAMNMLFMVK</sequence>
<dbReference type="InterPro" id="IPR006311">
    <property type="entry name" value="TAT_signal"/>
</dbReference>
<evidence type="ECO:0000259" key="4">
    <source>
        <dbReference type="Pfam" id="PF16656"/>
    </source>
</evidence>
<dbReference type="Gene3D" id="3.60.21.10">
    <property type="match status" value="1"/>
</dbReference>
<dbReference type="InterPro" id="IPR004843">
    <property type="entry name" value="Calcineurin-like_PHP"/>
</dbReference>
<evidence type="ECO:0000256" key="1">
    <source>
        <dbReference type="ARBA" id="ARBA00022729"/>
    </source>
</evidence>
<dbReference type="Pfam" id="PF07833">
    <property type="entry name" value="Cu_amine_oxidN1"/>
    <property type="match status" value="1"/>
</dbReference>
<dbReference type="PANTHER" id="PTHR45867:SF3">
    <property type="entry name" value="ACID PHOSPHATASE TYPE 7"/>
    <property type="match status" value="1"/>
</dbReference>
<evidence type="ECO:0000313" key="5">
    <source>
        <dbReference type="EMBL" id="SEJ34071.1"/>
    </source>
</evidence>
<dbReference type="Pfam" id="PF16656">
    <property type="entry name" value="Pur_ac_phosph_N"/>
    <property type="match status" value="1"/>
</dbReference>
<feature type="domain" description="Purple acid phosphatase N-terminal" evidence="4">
    <location>
        <begin position="54"/>
        <end position="149"/>
    </location>
</feature>
<dbReference type="InterPro" id="IPR029052">
    <property type="entry name" value="Metallo-depent_PP-like"/>
</dbReference>
<protein>
    <submittedName>
        <fullName evidence="5">3',5'-cyclic AMP phosphodiesterase CpdA</fullName>
    </submittedName>
</protein>
<reference evidence="5 6" key="1">
    <citation type="submission" date="2016-10" db="EMBL/GenBank/DDBJ databases">
        <authorList>
            <person name="de Groot N.N."/>
        </authorList>
    </citation>
    <scope>NUCLEOTIDE SEQUENCE [LARGE SCALE GENOMIC DNA]</scope>
    <source>
        <strain evidence="5 6">DSM 2179</strain>
    </source>
</reference>
<dbReference type="SUPFAM" id="SSF49363">
    <property type="entry name" value="Purple acid phosphatase, N-terminal domain"/>
    <property type="match status" value="1"/>
</dbReference>
<dbReference type="Pfam" id="PF00149">
    <property type="entry name" value="Metallophos"/>
    <property type="match status" value="1"/>
</dbReference>
<organism evidence="5 6">
    <name type="scientific">Propionispira arboris</name>
    <dbReference type="NCBI Taxonomy" id="84035"/>
    <lineage>
        <taxon>Bacteria</taxon>
        <taxon>Bacillati</taxon>
        <taxon>Bacillota</taxon>
        <taxon>Negativicutes</taxon>
        <taxon>Selenomonadales</taxon>
        <taxon>Selenomonadaceae</taxon>
        <taxon>Propionispira</taxon>
    </lineage>
</organism>
<dbReference type="AlphaFoldDB" id="A0A1H6XYE9"/>
<dbReference type="Proteomes" id="UP000199662">
    <property type="component" value="Unassembled WGS sequence"/>
</dbReference>
<keyword evidence="6" id="KW-1185">Reference proteome</keyword>
<dbReference type="InterPro" id="IPR036582">
    <property type="entry name" value="Mao_N_sf"/>
</dbReference>
<evidence type="ECO:0000259" key="2">
    <source>
        <dbReference type="Pfam" id="PF00149"/>
    </source>
</evidence>
<dbReference type="STRING" id="84035.SAMN05660742_10627"/>
<dbReference type="RefSeq" id="WP_091830564.1">
    <property type="nucleotide sequence ID" value="NZ_FNZK01000006.1"/>
</dbReference>
<dbReference type="PROSITE" id="PS51318">
    <property type="entry name" value="TAT"/>
    <property type="match status" value="1"/>
</dbReference>
<proteinExistence type="predicted"/>
<gene>
    <name evidence="5" type="ORF">SAMN05660742_10627</name>
</gene>
<dbReference type="PANTHER" id="PTHR45867">
    <property type="entry name" value="PURPLE ACID PHOSPHATASE"/>
    <property type="match status" value="1"/>
</dbReference>
<evidence type="ECO:0000313" key="6">
    <source>
        <dbReference type="Proteomes" id="UP000199662"/>
    </source>
</evidence>
<dbReference type="SUPFAM" id="SSF56300">
    <property type="entry name" value="Metallo-dependent phosphatases"/>
    <property type="match status" value="1"/>
</dbReference>
<dbReference type="GO" id="GO:0003993">
    <property type="term" value="F:acid phosphatase activity"/>
    <property type="evidence" value="ECO:0007669"/>
    <property type="project" value="InterPro"/>
</dbReference>
<dbReference type="EMBL" id="FNZK01000006">
    <property type="protein sequence ID" value="SEJ34071.1"/>
    <property type="molecule type" value="Genomic_DNA"/>
</dbReference>
<dbReference type="InterPro" id="IPR008963">
    <property type="entry name" value="Purple_acid_Pase-like_N"/>
</dbReference>
<dbReference type="SUPFAM" id="SSF55383">
    <property type="entry name" value="Copper amine oxidase, domain N"/>
    <property type="match status" value="1"/>
</dbReference>
<feature type="domain" description="Copper amine oxidase-like N-terminal" evidence="3">
    <location>
        <begin position="475"/>
        <end position="569"/>
    </location>
</feature>
<accession>A0A1H6XYE9</accession>
<evidence type="ECO:0000259" key="3">
    <source>
        <dbReference type="Pfam" id="PF07833"/>
    </source>
</evidence>